<dbReference type="Gene3D" id="2.70.98.10">
    <property type="match status" value="1"/>
</dbReference>
<dbReference type="Gene3D" id="1.20.1050.60">
    <property type="entry name" value="alpha-1,2-mannosidase"/>
    <property type="match status" value="1"/>
</dbReference>
<comment type="cofactor">
    <cofactor evidence="1">
        <name>Ca(2+)</name>
        <dbReference type="ChEBI" id="CHEBI:29108"/>
    </cofactor>
</comment>
<comment type="subunit">
    <text evidence="2">Monomer.</text>
</comment>
<keyword evidence="3" id="KW-0106">Calcium</keyword>
<dbReference type="GO" id="GO:0006516">
    <property type="term" value="P:glycoprotein catabolic process"/>
    <property type="evidence" value="ECO:0007669"/>
    <property type="project" value="TreeGrafter"/>
</dbReference>
<dbReference type="InterPro" id="IPR041371">
    <property type="entry name" value="GH92_N"/>
</dbReference>
<feature type="chain" id="PRO_5020938992" evidence="4">
    <location>
        <begin position="29"/>
        <end position="789"/>
    </location>
</feature>
<evidence type="ECO:0000256" key="2">
    <source>
        <dbReference type="ARBA" id="ARBA00011245"/>
    </source>
</evidence>
<dbReference type="InterPro" id="IPR050883">
    <property type="entry name" value="PNGase"/>
</dbReference>
<dbReference type="InterPro" id="IPR005887">
    <property type="entry name" value="GH92_a_mannosidase_put"/>
</dbReference>
<dbReference type="GO" id="GO:0030246">
    <property type="term" value="F:carbohydrate binding"/>
    <property type="evidence" value="ECO:0007669"/>
    <property type="project" value="InterPro"/>
</dbReference>
<dbReference type="AlphaFoldDB" id="A0A4V6NN41"/>
<keyword evidence="4" id="KW-0732">Signal</keyword>
<dbReference type="EMBL" id="SLWO01000002">
    <property type="protein sequence ID" value="TCO28860.1"/>
    <property type="molecule type" value="Genomic_DNA"/>
</dbReference>
<dbReference type="SUPFAM" id="SSF48208">
    <property type="entry name" value="Six-hairpin glycosidases"/>
    <property type="match status" value="1"/>
</dbReference>
<dbReference type="Pfam" id="PF07971">
    <property type="entry name" value="Glyco_hydro_92"/>
    <property type="match status" value="1"/>
</dbReference>
<dbReference type="NCBIfam" id="TIGR01180">
    <property type="entry name" value="aman2_put"/>
    <property type="match status" value="1"/>
</dbReference>
<name>A0A4V6NN41_9SPHI</name>
<dbReference type="PANTHER" id="PTHR12143:SF39">
    <property type="entry name" value="SECRETED PROTEIN"/>
    <property type="match status" value="1"/>
</dbReference>
<proteinExistence type="predicted"/>
<evidence type="ECO:0000259" key="6">
    <source>
        <dbReference type="Pfam" id="PF17678"/>
    </source>
</evidence>
<feature type="signal peptide" evidence="4">
    <location>
        <begin position="1"/>
        <end position="28"/>
    </location>
</feature>
<dbReference type="FunFam" id="3.30.2080.10:FF:000001">
    <property type="entry name" value="Alpha-1,2-mannosidase subfamily"/>
    <property type="match status" value="1"/>
</dbReference>
<accession>A0A4V6NN41</accession>
<dbReference type="GO" id="GO:0005975">
    <property type="term" value="P:carbohydrate metabolic process"/>
    <property type="evidence" value="ECO:0007669"/>
    <property type="project" value="InterPro"/>
</dbReference>
<gene>
    <name evidence="7" type="ORF">EV200_102277</name>
</gene>
<comment type="caution">
    <text evidence="7">The sequence shown here is derived from an EMBL/GenBank/DDBJ whole genome shotgun (WGS) entry which is preliminary data.</text>
</comment>
<evidence type="ECO:0000313" key="8">
    <source>
        <dbReference type="Proteomes" id="UP000295684"/>
    </source>
</evidence>
<protein>
    <submittedName>
        <fullName evidence="7">Putative alpha-1,2-mannosidase</fullName>
    </submittedName>
</protein>
<evidence type="ECO:0000256" key="4">
    <source>
        <dbReference type="SAM" id="SignalP"/>
    </source>
</evidence>
<evidence type="ECO:0000256" key="3">
    <source>
        <dbReference type="ARBA" id="ARBA00022837"/>
    </source>
</evidence>
<dbReference type="GO" id="GO:0005829">
    <property type="term" value="C:cytosol"/>
    <property type="evidence" value="ECO:0007669"/>
    <property type="project" value="TreeGrafter"/>
</dbReference>
<dbReference type="Pfam" id="PF17678">
    <property type="entry name" value="Glyco_hydro_92N"/>
    <property type="match status" value="1"/>
</dbReference>
<dbReference type="Gene3D" id="1.20.1610.10">
    <property type="entry name" value="alpha-1,2-mannosidases domains"/>
    <property type="match status" value="1"/>
</dbReference>
<dbReference type="InterPro" id="IPR012939">
    <property type="entry name" value="Glyco_hydro_92"/>
</dbReference>
<dbReference type="PANTHER" id="PTHR12143">
    <property type="entry name" value="PEPTIDE N-GLYCANASE PNGASE -RELATED"/>
    <property type="match status" value="1"/>
</dbReference>
<evidence type="ECO:0000259" key="5">
    <source>
        <dbReference type="Pfam" id="PF07971"/>
    </source>
</evidence>
<dbReference type="InterPro" id="IPR014718">
    <property type="entry name" value="GH-type_carb-bd"/>
</dbReference>
<dbReference type="Gene3D" id="3.30.2080.10">
    <property type="entry name" value="GH92 mannosidase domain"/>
    <property type="match status" value="1"/>
</dbReference>
<dbReference type="Proteomes" id="UP000295684">
    <property type="component" value="Unassembled WGS sequence"/>
</dbReference>
<dbReference type="RefSeq" id="WP_244312959.1">
    <property type="nucleotide sequence ID" value="NZ_SLWO01000002.1"/>
</dbReference>
<dbReference type="GO" id="GO:0000224">
    <property type="term" value="F:peptide-N4-(N-acetyl-beta-glucosaminyl)asparagine amidase activity"/>
    <property type="evidence" value="ECO:0007669"/>
    <property type="project" value="TreeGrafter"/>
</dbReference>
<feature type="domain" description="Glycosyl hydrolase family 92" evidence="5">
    <location>
        <begin position="283"/>
        <end position="773"/>
    </location>
</feature>
<evidence type="ECO:0000256" key="1">
    <source>
        <dbReference type="ARBA" id="ARBA00001913"/>
    </source>
</evidence>
<organism evidence="7 8">
    <name type="scientific">Pedobacter psychrotolerans</name>
    <dbReference type="NCBI Taxonomy" id="1843235"/>
    <lineage>
        <taxon>Bacteria</taxon>
        <taxon>Pseudomonadati</taxon>
        <taxon>Bacteroidota</taxon>
        <taxon>Sphingobacteriia</taxon>
        <taxon>Sphingobacteriales</taxon>
        <taxon>Sphingobacteriaceae</taxon>
        <taxon>Pedobacter</taxon>
    </lineage>
</organism>
<reference evidence="7 8" key="1">
    <citation type="submission" date="2019-03" db="EMBL/GenBank/DDBJ databases">
        <title>Genomic Encyclopedia of Type Strains, Phase IV (KMG-IV): sequencing the most valuable type-strain genomes for metagenomic binning, comparative biology and taxonomic classification.</title>
        <authorList>
            <person name="Goeker M."/>
        </authorList>
    </citation>
    <scope>NUCLEOTIDE SEQUENCE [LARGE SCALE GENOMIC DNA]</scope>
    <source>
        <strain evidence="7 8">DSM 103236</strain>
    </source>
</reference>
<sequence>MLANLMKTANKTFLILMLSLFVVPCAFAQDLLKFVNPNIGTAHSRWFFYTPAAVPYGMAKLAPSTNGSYGNLQGWEAVGYDTRHNSIEGFVHFHEWQVGGVSFMPTAGELKTVPGLLDKAGSGYRSAFDRKNEIAQPGYYSVLLDDFKIKAELTATKRVGFHRYTFPENQQSRIILSIGNIQGESGPVTDASIKMTDDTHFEGFVITYPKYVKTYDEGGRVAMYFYGELNKKPASVGAFNQEKTSTNTRTSQGIGAGLFLGYPTKANESVEIKVGLSYTSVQNAKLNLQTEAADLNFDGAKKAAQSEWQNELAKIKVSGKNQVDLVKFYTGLYHALLGRGIASDINGNFPRHDGTIGQLPKDQNGKFSYNFMNTDAIWGGFWNITQLWALSYPSHYNDFVHTQLEIYKERGWFGDGIANSNFVSGVGTNFVGLAIAGAYQAGIRDYDLNLAYKAVLGNELNFENRLVGSGKTDTKSFVQNGFVPYLDADKTDSTGSHFSGSHTMEYSYSAFAAAQLAKQMGKTADYKKLMGLSNGWRLLFDQDLKLIRPKNQSGKFIENFNPLEAWRGFQEGNATQYTFYVPQNPKGLIAEIGTKTFNERLNNIFETSQKNAFGGGKTIDAFAGIQSLYNHGNQPNLHISWLFNYSSAPWLTQKWTRAICDEFYGTESIHGYGYGQDEDQGQLGSWYVMASIGLFDVKGLTDARPTLQIGSPVFDQSEIRLGNGKKLLIKTSNNSKQNVYVQSATWNGKTLNNAWLYRDELMKGGTLTLKMGDQPNQNWGVKLPPPSAQ</sequence>
<dbReference type="InterPro" id="IPR008928">
    <property type="entry name" value="6-hairpin_glycosidase_sf"/>
</dbReference>
<evidence type="ECO:0000313" key="7">
    <source>
        <dbReference type="EMBL" id="TCO28860.1"/>
    </source>
</evidence>
<feature type="domain" description="Glycosyl hydrolase family 92 N-terminal" evidence="6">
    <location>
        <begin position="34"/>
        <end position="277"/>
    </location>
</feature>